<dbReference type="InterPro" id="IPR013083">
    <property type="entry name" value="Znf_RING/FYVE/PHD"/>
</dbReference>
<dbReference type="PANTHER" id="PTHR47258">
    <property type="match status" value="1"/>
</dbReference>
<accession>A0AAD3XFG8</accession>
<organism evidence="3 4">
    <name type="scientific">Nepenthes gracilis</name>
    <name type="common">Slender pitcher plant</name>
    <dbReference type="NCBI Taxonomy" id="150966"/>
    <lineage>
        <taxon>Eukaryota</taxon>
        <taxon>Viridiplantae</taxon>
        <taxon>Streptophyta</taxon>
        <taxon>Embryophyta</taxon>
        <taxon>Tracheophyta</taxon>
        <taxon>Spermatophyta</taxon>
        <taxon>Magnoliopsida</taxon>
        <taxon>eudicotyledons</taxon>
        <taxon>Gunneridae</taxon>
        <taxon>Pentapetalae</taxon>
        <taxon>Caryophyllales</taxon>
        <taxon>Nepenthaceae</taxon>
        <taxon>Nepenthes</taxon>
    </lineage>
</organism>
<dbReference type="GO" id="GO:0008270">
    <property type="term" value="F:zinc ion binding"/>
    <property type="evidence" value="ECO:0007669"/>
    <property type="project" value="UniProtKB-KW"/>
</dbReference>
<dbReference type="EMBL" id="BSYO01000004">
    <property type="protein sequence ID" value="GMH02879.1"/>
    <property type="molecule type" value="Genomic_DNA"/>
</dbReference>
<dbReference type="Pfam" id="PF13639">
    <property type="entry name" value="zf-RING_2"/>
    <property type="match status" value="1"/>
</dbReference>
<keyword evidence="1" id="KW-0862">Zinc</keyword>
<proteinExistence type="predicted"/>
<keyword evidence="1" id="KW-0479">Metal-binding</keyword>
<dbReference type="PROSITE" id="PS50089">
    <property type="entry name" value="ZF_RING_2"/>
    <property type="match status" value="1"/>
</dbReference>
<dbReference type="InterPro" id="IPR001841">
    <property type="entry name" value="Znf_RING"/>
</dbReference>
<evidence type="ECO:0000259" key="2">
    <source>
        <dbReference type="PROSITE" id="PS50089"/>
    </source>
</evidence>
<evidence type="ECO:0000256" key="1">
    <source>
        <dbReference type="PROSITE-ProRule" id="PRU00175"/>
    </source>
</evidence>
<reference evidence="3" key="1">
    <citation type="submission" date="2023-05" db="EMBL/GenBank/DDBJ databases">
        <title>Nepenthes gracilis genome sequencing.</title>
        <authorList>
            <person name="Fukushima K."/>
        </authorList>
    </citation>
    <scope>NUCLEOTIDE SEQUENCE</scope>
    <source>
        <strain evidence="3">SING2019-196</strain>
    </source>
</reference>
<feature type="domain" description="RING-type" evidence="2">
    <location>
        <begin position="87"/>
        <end position="130"/>
    </location>
</feature>
<comment type="caution">
    <text evidence="3">The sequence shown here is derived from an EMBL/GenBank/DDBJ whole genome shotgun (WGS) entry which is preliminary data.</text>
</comment>
<dbReference type="SUPFAM" id="SSF57850">
    <property type="entry name" value="RING/U-box"/>
    <property type="match status" value="1"/>
</dbReference>
<keyword evidence="1" id="KW-0863">Zinc-finger</keyword>
<dbReference type="AlphaFoldDB" id="A0AAD3XFG8"/>
<sequence length="151" mass="17306">MIFFVYQSNPCIATLIFYTCFYFPFRQAKQTLLSIINFLLCAYHHSPEPTTREYLEQISCPADVPTRRFGDLTRSGGDGRGECDELCSVCLVEFGSEDLVSRLSQCGHVFHAGCVERWLERDQFTCPLCRSVFPILVHGGCSIIMKLFYYD</sequence>
<protein>
    <recommendedName>
        <fullName evidence="2">RING-type domain-containing protein</fullName>
    </recommendedName>
</protein>
<name>A0AAD3XFG8_NEPGR</name>
<dbReference type="Gene3D" id="3.30.40.10">
    <property type="entry name" value="Zinc/RING finger domain, C3HC4 (zinc finger)"/>
    <property type="match status" value="1"/>
</dbReference>
<gene>
    <name evidence="3" type="ORF">Nepgr_004718</name>
</gene>
<keyword evidence="4" id="KW-1185">Reference proteome</keyword>
<evidence type="ECO:0000313" key="4">
    <source>
        <dbReference type="Proteomes" id="UP001279734"/>
    </source>
</evidence>
<dbReference type="Proteomes" id="UP001279734">
    <property type="component" value="Unassembled WGS sequence"/>
</dbReference>
<dbReference type="SMART" id="SM00184">
    <property type="entry name" value="RING"/>
    <property type="match status" value="1"/>
</dbReference>
<dbReference type="InterPro" id="IPR044249">
    <property type="entry name" value="XERICO-like"/>
</dbReference>
<evidence type="ECO:0000313" key="3">
    <source>
        <dbReference type="EMBL" id="GMH02879.1"/>
    </source>
</evidence>
<dbReference type="PANTHER" id="PTHR47258:SF1">
    <property type="entry name" value="E3 UBIQUITIN-PROTEIN LIGASE XERICO-RELATED"/>
    <property type="match status" value="1"/>
</dbReference>